<evidence type="ECO:0000313" key="1">
    <source>
        <dbReference type="EMBL" id="KGF30535.1"/>
    </source>
</evidence>
<proteinExistence type="predicted"/>
<evidence type="ECO:0008006" key="3">
    <source>
        <dbReference type="Google" id="ProtNLM"/>
    </source>
</evidence>
<accession>A0A095Z733</accession>
<sequence>MFIREKKNKSGSVSIQILSKENGRKRLLKTIGCASDRLEIDALKIKAQETLEELSAQSSSSHNEEDQQFINTIASLSNRNIQTIGPELIFGRIYDDIGFHQIKDEQFRHLVIARLAFPLSKLKTIDYLRRYQGSKLRIEVLYRYLDGLANKHKPRLEQIALAHALRMHDAVLNTVFYKITRLHYVSEDEDDLARISSLNITKAQHPTIYLGLLVSANGYPISYDLLEGRSFEGTCLTPWLEALSSKFNIGKLIVMAASGLLSQGQIKALEDKGYDYLVGANLASKTSEKNNMAKLSWEDGESRSFDLPAQQRLVVHYSAERAQRDAANRRKGLKRLQQGILTGALTEKNSNQRGYNKYLKPHVDGSVEIDWQRYEADAAWEGLRAYLTNSSLKDEELLSQYGQLQQIQKAFRLSNTDLRVAPIHHRLENRICAHLGIAFSAYTIHQRLDTALRQAGSTLSLDKAAELTQTMYQVVLDLAASKQSQTILLGMDAQQQALRNICEKHFK</sequence>
<comment type="caution">
    <text evidence="1">The sequence shown here is derived from an EMBL/GenBank/DDBJ whole genome shotgun (WGS) entry which is preliminary data.</text>
</comment>
<dbReference type="eggNOG" id="COG5421">
    <property type="taxonomic scope" value="Bacteria"/>
</dbReference>
<name>A0A095Z733_9BURK</name>
<keyword evidence="2" id="KW-1185">Reference proteome</keyword>
<dbReference type="Proteomes" id="UP000029629">
    <property type="component" value="Unassembled WGS sequence"/>
</dbReference>
<evidence type="ECO:0000313" key="2">
    <source>
        <dbReference type="Proteomes" id="UP000029629"/>
    </source>
</evidence>
<dbReference type="OrthoDB" id="8547152at2"/>
<gene>
    <name evidence="1" type="ORF">HMPREF2130_06115</name>
</gene>
<organism evidence="1 2">
    <name type="scientific">Oligella urethralis DNF00040</name>
    <dbReference type="NCBI Taxonomy" id="1401065"/>
    <lineage>
        <taxon>Bacteria</taxon>
        <taxon>Pseudomonadati</taxon>
        <taxon>Pseudomonadota</taxon>
        <taxon>Betaproteobacteria</taxon>
        <taxon>Burkholderiales</taxon>
        <taxon>Alcaligenaceae</taxon>
        <taxon>Oligella</taxon>
    </lineage>
</organism>
<dbReference type="EMBL" id="JRNI01000023">
    <property type="protein sequence ID" value="KGF30535.1"/>
    <property type="molecule type" value="Genomic_DNA"/>
</dbReference>
<dbReference type="AlphaFoldDB" id="A0A095Z733"/>
<dbReference type="RefSeq" id="WP_036559114.1">
    <property type="nucleotide sequence ID" value="NZ_JRNI01000023.1"/>
</dbReference>
<protein>
    <recommendedName>
        <fullName evidence="3">Transposase</fullName>
    </recommendedName>
</protein>
<reference evidence="1 2" key="1">
    <citation type="submission" date="2014-07" db="EMBL/GenBank/DDBJ databases">
        <authorList>
            <person name="McCorrison J."/>
            <person name="Sanka R."/>
            <person name="Torralba M."/>
            <person name="Gillis M."/>
            <person name="Haft D.H."/>
            <person name="Methe B."/>
            <person name="Sutton G."/>
            <person name="Nelson K.E."/>
        </authorList>
    </citation>
    <scope>NUCLEOTIDE SEQUENCE [LARGE SCALE GENOMIC DNA]</scope>
    <source>
        <strain evidence="1 2">DNF00040</strain>
    </source>
</reference>